<reference evidence="1 2" key="1">
    <citation type="submission" date="2020-08" db="EMBL/GenBank/DDBJ databases">
        <title>Genomic Encyclopedia of Type Strains, Phase IV (KMG-IV): sequencing the most valuable type-strain genomes for metagenomic binning, comparative biology and taxonomic classification.</title>
        <authorList>
            <person name="Goeker M."/>
        </authorList>
    </citation>
    <scope>NUCLEOTIDE SEQUENCE [LARGE SCALE GENOMIC DNA]</scope>
    <source>
        <strain evidence="1 2">DSM 12251</strain>
    </source>
</reference>
<dbReference type="Proteomes" id="UP000534294">
    <property type="component" value="Unassembled WGS sequence"/>
</dbReference>
<accession>A0A7W7YHI2</accession>
<dbReference type="AlphaFoldDB" id="A0A7W7YHI2"/>
<evidence type="ECO:0000313" key="2">
    <source>
        <dbReference type="Proteomes" id="UP000534294"/>
    </source>
</evidence>
<organism evidence="1 2">
    <name type="scientific">Prosthecobacter dejongeii</name>
    <dbReference type="NCBI Taxonomy" id="48465"/>
    <lineage>
        <taxon>Bacteria</taxon>
        <taxon>Pseudomonadati</taxon>
        <taxon>Verrucomicrobiota</taxon>
        <taxon>Verrucomicrobiia</taxon>
        <taxon>Verrucomicrobiales</taxon>
        <taxon>Verrucomicrobiaceae</taxon>
        <taxon>Prosthecobacter</taxon>
    </lineage>
</organism>
<dbReference type="EMBL" id="JACHIF010000001">
    <property type="protein sequence ID" value="MBB5035955.1"/>
    <property type="molecule type" value="Genomic_DNA"/>
</dbReference>
<name>A0A7W7YHI2_9BACT</name>
<evidence type="ECO:0000313" key="1">
    <source>
        <dbReference type="EMBL" id="MBB5035955.1"/>
    </source>
</evidence>
<proteinExistence type="predicted"/>
<sequence>MFAALHILTPSPFAKAVTWIALIIALSAIAPVQAQEDALPKERSFFTKQGPWGKLQCYYFYLEAPENVVSRAPTPDTQTRWRIPEEALSEFEALISNTELTNDVVSPLFNPRGVIRRNGIANLFPSGALIEALSEPERQRIYAKLASYPHNEFYEFPIFFLGGDVEEWAQGSGLRPELVTTIRQLSYHRGETLAFSDIPFLLSLAKTNSEAQFIKKKLTRTRTLIARLELNPQSNIQEMLDYWSTGLNLRRKELEPLFQATAAMSGMEHLDLLHVLPALPRKLLYTFPGDDFTTHIRFPDCHWTTLNFFNFTAQDYYLDSHLASSAVLENFQQVEAPYRFGDVLMFINPQGNAFHSCIYLADDLVYTKNGANPLVPWTLLELPDLQKMYNLDLGQGFIQGYRHKQGRLVDP</sequence>
<keyword evidence="2" id="KW-1185">Reference proteome</keyword>
<protein>
    <submittedName>
        <fullName evidence="1">Uncharacterized protein</fullName>
    </submittedName>
</protein>
<comment type="caution">
    <text evidence="1">The sequence shown here is derived from an EMBL/GenBank/DDBJ whole genome shotgun (WGS) entry which is preliminary data.</text>
</comment>
<gene>
    <name evidence="1" type="ORF">HNQ64_000189</name>
</gene>
<dbReference type="RefSeq" id="WP_184204406.1">
    <property type="nucleotide sequence ID" value="NZ_JACHIF010000001.1"/>
</dbReference>